<evidence type="ECO:0000259" key="3">
    <source>
        <dbReference type="Pfam" id="PF03358"/>
    </source>
</evidence>
<name>A0AA46AF84_9BACL</name>
<keyword evidence="1" id="KW-0285">Flavoprotein</keyword>
<feature type="domain" description="NADPH-dependent FMN reductase-like" evidence="3">
    <location>
        <begin position="1"/>
        <end position="144"/>
    </location>
</feature>
<organism evidence="4 5">
    <name type="scientific">Laceyella tengchongensis</name>
    <dbReference type="NCBI Taxonomy" id="574699"/>
    <lineage>
        <taxon>Bacteria</taxon>
        <taxon>Bacillati</taxon>
        <taxon>Bacillota</taxon>
        <taxon>Bacilli</taxon>
        <taxon>Bacillales</taxon>
        <taxon>Thermoactinomycetaceae</taxon>
        <taxon>Laceyella</taxon>
    </lineage>
</organism>
<dbReference type="PANTHER" id="PTHR43278">
    <property type="entry name" value="NAD(P)H-DEPENDENT FMN-CONTAINING OXIDOREDUCTASE YWQN-RELATED"/>
    <property type="match status" value="1"/>
</dbReference>
<proteinExistence type="predicted"/>
<sequence>MKISVILGSSRDNGNAETLARRLCEGLDVEWITLRDKDIRPIRDQRHTEHGFEPVGDDYEEVIRQVMNSDILVFSTPLYWYGMSGHMKNFVDRWSQSLRNPAYDFKGAMKDKPAYVIISGGESARIKGLPLVQQFQYIFEFMNMKFAGFVIGRGTKPGEVLNDKVALQEVAHLNQALKNMSV</sequence>
<dbReference type="RefSeq" id="WP_102992483.1">
    <property type="nucleotide sequence ID" value="NZ_FXTU01000003.1"/>
</dbReference>
<dbReference type="PANTHER" id="PTHR43278:SF4">
    <property type="entry name" value="NAD(P)H-DEPENDENT FMN-CONTAINING OXIDOREDUCTASE YWQN-RELATED"/>
    <property type="match status" value="1"/>
</dbReference>
<evidence type="ECO:0000313" key="4">
    <source>
        <dbReference type="EMBL" id="SMP18291.1"/>
    </source>
</evidence>
<dbReference type="EMBL" id="FXTU01000003">
    <property type="protein sequence ID" value="SMP18291.1"/>
    <property type="molecule type" value="Genomic_DNA"/>
</dbReference>
<protein>
    <submittedName>
        <fullName evidence="4">NADPH-dependent FMN reductase</fullName>
    </submittedName>
</protein>
<dbReference type="AlphaFoldDB" id="A0AA46AF84"/>
<dbReference type="InterPro" id="IPR005025">
    <property type="entry name" value="FMN_Rdtase-like_dom"/>
</dbReference>
<dbReference type="Gene3D" id="3.40.50.360">
    <property type="match status" value="1"/>
</dbReference>
<comment type="caution">
    <text evidence="4">The sequence shown here is derived from an EMBL/GenBank/DDBJ whole genome shotgun (WGS) entry which is preliminary data.</text>
</comment>
<evidence type="ECO:0000313" key="5">
    <source>
        <dbReference type="Proteomes" id="UP001157946"/>
    </source>
</evidence>
<dbReference type="InterPro" id="IPR029039">
    <property type="entry name" value="Flavoprotein-like_sf"/>
</dbReference>
<dbReference type="Proteomes" id="UP001157946">
    <property type="component" value="Unassembled WGS sequence"/>
</dbReference>
<reference evidence="4" key="1">
    <citation type="submission" date="2017-05" db="EMBL/GenBank/DDBJ databases">
        <authorList>
            <person name="Varghese N."/>
            <person name="Submissions S."/>
        </authorList>
    </citation>
    <scope>NUCLEOTIDE SEQUENCE</scope>
    <source>
        <strain evidence="4">DSM 45262</strain>
    </source>
</reference>
<gene>
    <name evidence="4" type="ORF">SAMN06265361_103127</name>
</gene>
<dbReference type="Pfam" id="PF03358">
    <property type="entry name" value="FMN_red"/>
    <property type="match status" value="1"/>
</dbReference>
<accession>A0AA46AF84</accession>
<evidence type="ECO:0000256" key="1">
    <source>
        <dbReference type="ARBA" id="ARBA00022630"/>
    </source>
</evidence>
<keyword evidence="2" id="KW-0288">FMN</keyword>
<keyword evidence="5" id="KW-1185">Reference proteome</keyword>
<evidence type="ECO:0000256" key="2">
    <source>
        <dbReference type="ARBA" id="ARBA00022643"/>
    </source>
</evidence>
<dbReference type="InterPro" id="IPR051796">
    <property type="entry name" value="ISF_SsuE-like"/>
</dbReference>
<dbReference type="SUPFAM" id="SSF52218">
    <property type="entry name" value="Flavoproteins"/>
    <property type="match status" value="1"/>
</dbReference>
<dbReference type="GO" id="GO:0016491">
    <property type="term" value="F:oxidoreductase activity"/>
    <property type="evidence" value="ECO:0007669"/>
    <property type="project" value="InterPro"/>
</dbReference>